<dbReference type="InterPro" id="IPR036964">
    <property type="entry name" value="RASGEF_cat_dom_sf"/>
</dbReference>
<reference evidence="8 9" key="1">
    <citation type="journal article" date="2018" name="Evol. Lett.">
        <title>Horizontal gene cluster transfer increased hallucinogenic mushroom diversity.</title>
        <authorList>
            <person name="Reynolds H.T."/>
            <person name="Vijayakumar V."/>
            <person name="Gluck-Thaler E."/>
            <person name="Korotkin H.B."/>
            <person name="Matheny P.B."/>
            <person name="Slot J.C."/>
        </authorList>
    </citation>
    <scope>NUCLEOTIDE SEQUENCE [LARGE SCALE GENOMIC DNA]</scope>
    <source>
        <strain evidence="8 9">2629</strain>
    </source>
</reference>
<dbReference type="PROSITE" id="PS00109">
    <property type="entry name" value="PROTEIN_KINASE_TYR"/>
    <property type="match status" value="1"/>
</dbReference>
<dbReference type="Gene3D" id="1.10.510.10">
    <property type="entry name" value="Transferase(Phosphotransferase) domain 1"/>
    <property type="match status" value="1"/>
</dbReference>
<dbReference type="InterPro" id="IPR059179">
    <property type="entry name" value="MLKL-like_MCAfunc"/>
</dbReference>
<evidence type="ECO:0000256" key="4">
    <source>
        <dbReference type="SAM" id="MobiDB-lite"/>
    </source>
</evidence>
<dbReference type="Gene3D" id="1.20.870.10">
    <property type="entry name" value="Son of sevenless (SoS) protein Chain: S domain 1"/>
    <property type="match status" value="1"/>
</dbReference>
<dbReference type="PANTHER" id="PTHR24418">
    <property type="entry name" value="TYROSINE-PROTEIN KINASE"/>
    <property type="match status" value="1"/>
</dbReference>
<evidence type="ECO:0000313" key="8">
    <source>
        <dbReference type="EMBL" id="PPQ72493.1"/>
    </source>
</evidence>
<dbReference type="InParanoid" id="A0A409W1Z4"/>
<dbReference type="InterPro" id="IPR000651">
    <property type="entry name" value="Ras-like_Gua-exchang_fac_N"/>
</dbReference>
<name>A0A409W1Z4_9AGAR</name>
<dbReference type="PROSITE" id="PS50011">
    <property type="entry name" value="PROTEIN_KINASE_DOM"/>
    <property type="match status" value="1"/>
</dbReference>
<dbReference type="SMART" id="SM00147">
    <property type="entry name" value="RasGEF"/>
    <property type="match status" value="1"/>
</dbReference>
<dbReference type="InterPro" id="IPR050198">
    <property type="entry name" value="Non-receptor_tyrosine_kinases"/>
</dbReference>
<evidence type="ECO:0000256" key="3">
    <source>
        <dbReference type="PROSITE-ProRule" id="PRU00168"/>
    </source>
</evidence>
<dbReference type="GO" id="GO:0004672">
    <property type="term" value="F:protein kinase activity"/>
    <property type="evidence" value="ECO:0007669"/>
    <property type="project" value="InterPro"/>
</dbReference>
<dbReference type="CDD" id="cd21037">
    <property type="entry name" value="MLKL_NTD"/>
    <property type="match status" value="1"/>
</dbReference>
<dbReference type="InterPro" id="IPR001245">
    <property type="entry name" value="Ser-Thr/Tyr_kinase_cat_dom"/>
</dbReference>
<evidence type="ECO:0000259" key="7">
    <source>
        <dbReference type="PROSITE" id="PS50212"/>
    </source>
</evidence>
<dbReference type="Pfam" id="PF07714">
    <property type="entry name" value="PK_Tyr_Ser-Thr"/>
    <property type="match status" value="1"/>
</dbReference>
<feature type="compositionally biased region" description="Gly residues" evidence="4">
    <location>
        <begin position="837"/>
        <end position="846"/>
    </location>
</feature>
<feature type="region of interest" description="Disordered" evidence="4">
    <location>
        <begin position="70"/>
        <end position="209"/>
    </location>
</feature>
<keyword evidence="9" id="KW-1185">Reference proteome</keyword>
<dbReference type="PROSITE" id="PS50009">
    <property type="entry name" value="RASGEF_CAT"/>
    <property type="match status" value="1"/>
</dbReference>
<dbReference type="CDD" id="cd06224">
    <property type="entry name" value="REM"/>
    <property type="match status" value="1"/>
</dbReference>
<keyword evidence="2" id="KW-0067">ATP-binding</keyword>
<dbReference type="SUPFAM" id="SSF56112">
    <property type="entry name" value="Protein kinase-like (PK-like)"/>
    <property type="match status" value="1"/>
</dbReference>
<feature type="compositionally biased region" description="Low complexity" evidence="4">
    <location>
        <begin position="127"/>
        <end position="148"/>
    </location>
</feature>
<organism evidence="8 9">
    <name type="scientific">Panaeolus cyanescens</name>
    <dbReference type="NCBI Taxonomy" id="181874"/>
    <lineage>
        <taxon>Eukaryota</taxon>
        <taxon>Fungi</taxon>
        <taxon>Dikarya</taxon>
        <taxon>Basidiomycota</taxon>
        <taxon>Agaricomycotina</taxon>
        <taxon>Agaricomycetes</taxon>
        <taxon>Agaricomycetidae</taxon>
        <taxon>Agaricales</taxon>
        <taxon>Agaricineae</taxon>
        <taxon>Galeropsidaceae</taxon>
        <taxon>Panaeolus</taxon>
    </lineage>
</organism>
<feature type="compositionally biased region" description="Polar residues" evidence="4">
    <location>
        <begin position="821"/>
        <end position="831"/>
    </location>
</feature>
<dbReference type="Proteomes" id="UP000284842">
    <property type="component" value="Unassembled WGS sequence"/>
</dbReference>
<gene>
    <name evidence="8" type="ORF">CVT24_003256</name>
</gene>
<dbReference type="PROSITE" id="PS50212">
    <property type="entry name" value="RASGEF_NTER"/>
    <property type="match status" value="1"/>
</dbReference>
<feature type="region of interest" description="Disordered" evidence="4">
    <location>
        <begin position="727"/>
        <end position="851"/>
    </location>
</feature>
<comment type="caution">
    <text evidence="8">The sequence shown here is derived from an EMBL/GenBank/DDBJ whole genome shotgun (WGS) entry which is preliminary data.</text>
</comment>
<evidence type="ECO:0000313" key="9">
    <source>
        <dbReference type="Proteomes" id="UP000284842"/>
    </source>
</evidence>
<evidence type="ECO:0000256" key="1">
    <source>
        <dbReference type="ARBA" id="ARBA00022741"/>
    </source>
</evidence>
<feature type="compositionally biased region" description="Low complexity" evidence="4">
    <location>
        <begin position="733"/>
        <end position="745"/>
    </location>
</feature>
<keyword evidence="3" id="KW-0344">Guanine-nucleotide releasing factor</keyword>
<dbReference type="SUPFAM" id="SSF48366">
    <property type="entry name" value="Ras GEF"/>
    <property type="match status" value="1"/>
</dbReference>
<dbReference type="OrthoDB" id="4062651at2759"/>
<proteinExistence type="predicted"/>
<dbReference type="STRING" id="181874.A0A409W1Z4"/>
<feature type="domain" description="Protein kinase" evidence="6">
    <location>
        <begin position="396"/>
        <end position="644"/>
    </location>
</feature>
<dbReference type="EMBL" id="NHTK01005867">
    <property type="protein sequence ID" value="PPQ72493.1"/>
    <property type="molecule type" value="Genomic_DNA"/>
</dbReference>
<feature type="domain" description="N-terminal Ras-GEF" evidence="7">
    <location>
        <begin position="864"/>
        <end position="983"/>
    </location>
</feature>
<keyword evidence="1" id="KW-0547">Nucleotide-binding</keyword>
<dbReference type="InterPro" id="IPR011009">
    <property type="entry name" value="Kinase-like_dom_sf"/>
</dbReference>
<dbReference type="Pfam" id="PF00617">
    <property type="entry name" value="RasGEF"/>
    <property type="match status" value="1"/>
</dbReference>
<protein>
    <submittedName>
        <fullName evidence="8">Uncharacterized protein</fullName>
    </submittedName>
</protein>
<dbReference type="Gene3D" id="1.10.840.10">
    <property type="entry name" value="Ras guanine-nucleotide exchange factors catalytic domain"/>
    <property type="match status" value="1"/>
</dbReference>
<dbReference type="GO" id="GO:0007264">
    <property type="term" value="P:small GTPase-mediated signal transduction"/>
    <property type="evidence" value="ECO:0007669"/>
    <property type="project" value="InterPro"/>
</dbReference>
<evidence type="ECO:0000259" key="6">
    <source>
        <dbReference type="PROSITE" id="PS50011"/>
    </source>
</evidence>
<feature type="compositionally biased region" description="Low complexity" evidence="4">
    <location>
        <begin position="678"/>
        <end position="694"/>
    </location>
</feature>
<feature type="compositionally biased region" description="Polar residues" evidence="4">
    <location>
        <begin position="776"/>
        <end position="803"/>
    </location>
</feature>
<dbReference type="InterPro" id="IPR000719">
    <property type="entry name" value="Prot_kinase_dom"/>
</dbReference>
<evidence type="ECO:0000256" key="2">
    <source>
        <dbReference type="ARBA" id="ARBA00022840"/>
    </source>
</evidence>
<feature type="region of interest" description="Disordered" evidence="4">
    <location>
        <begin position="671"/>
        <end position="699"/>
    </location>
</feature>
<dbReference type="GO" id="GO:0005524">
    <property type="term" value="F:ATP binding"/>
    <property type="evidence" value="ECO:0007669"/>
    <property type="project" value="UniProtKB-KW"/>
</dbReference>
<dbReference type="InterPro" id="IPR001895">
    <property type="entry name" value="RASGEF_cat_dom"/>
</dbReference>
<accession>A0A409W1Z4</accession>
<dbReference type="GO" id="GO:0005085">
    <property type="term" value="F:guanyl-nucleotide exchange factor activity"/>
    <property type="evidence" value="ECO:0007669"/>
    <property type="project" value="UniProtKB-KW"/>
</dbReference>
<dbReference type="InterPro" id="IPR023578">
    <property type="entry name" value="Ras_GEF_dom_sf"/>
</dbReference>
<feature type="compositionally biased region" description="Polar residues" evidence="4">
    <location>
        <begin position="155"/>
        <end position="164"/>
    </location>
</feature>
<sequence>MSSTFTPSNAIDLSKERDWPSSLGMLDWDDTSIVFTKRTLIEFLKYTGTTVDTNFHNISKLPRYAKFGKLSGSSTDDQQSNTGTSQETESASATDAFKPTRRVRTVPGGPHSDIFAHDDEGDALSNAPPRSGQAAPAAAPVPVRAQASTEEEETTGINFTSTVVPSRRVRENPGGTSSIGSLWDEEPAQEFKPTRRVREGPGGQDSVSQRQCFDLSDRCSTLLTTLRDHSKGLDHAKVLEITDEMDFIVLSINRKVLEWGSWGKLKSFLQQREIKDGIDKLHRDLDAAIMKFNIGISLEMTHGNVESQLVKERDQSELRELLQSIVSSTEEMKALMNMKPASNSHPVEEMMESLQTALMEPELQPVEKKVFEDGLWDLYNQTSKLPPLTDLTGQVELSSDLVASGPFNDVYQGHWLNRETVALRLPRALTDNQDVQKRFIREVSVWRELEHPNIVPLYGVVYIEDQLFAVSPWMDNNTSISYVVRYPNCDRLKVLNEAAEGLDYLHRKNIVHGDLRAENVLVSGDSVARLSNFGLSSFLEDCGTRALSADDLKPGWTAPELIQGIGTLSSFSDIWSFGIVCLEILLAGHTAQLDVAMRDLDKGKLPKRPKNVDLSDEIWKLMLKCWSPKPESRPTSKEVKHSIAKVRRHIPTIDTNIQSTSRLLGVFGRRTTLRRPDTASSDTSHTPTTSSGSSIRNEQYLTEYGVEEFDPRPERLFHASTTPRGFIDPIATSHSNGSSLSASSSTAQGWKADSRVANSPNGVSPHSEPDYHTYNYGLTPSQPPTSYRQPNASSSTDFVSKSLPTRLGYAGSERPPHSPSIPRQNSRQTTITSLGTNGHGGYGSGSRPGTAERQYSTNQLITSSSGFVLSGTLEALVEQLITNFNLRRGAEYRDIFLATYLDFTTPLDLFQILYTLFYELEMSTSRHPDDRAAMQYKYVIHFPNDFQRSINDELLEKIREFCLSVIRFKEAIIMIEPIAQELIQLINKRLSSLKYPARSPSLPAQSIPDTYQITPKDLAIALTILEGDAYNRLEPCDYMAHLSRIEGANGVAEVYKINNKILFWVRSQVLHFEKVKQRANVMKFFIHTASECLELRNFSSLSAIVIALQSWPIERLKRTRAAMPLHIQSKLDELGDIINPTSNHRRYREALNGASNGRGFEAHRRPKSGKGNDGGHIMAHQTGCVPWLCIHLKELNATLQRSTRTLHTSDNTLLINFTRYVKFMERLTESLAYHRAPNLEKYRRQGSLAYLESKLKGVETGQAEEERQIERSKVWQSRERGFDEELGILGFM</sequence>
<feature type="compositionally biased region" description="Polar residues" evidence="4">
    <location>
        <begin position="71"/>
        <end position="93"/>
    </location>
</feature>
<evidence type="ECO:0000259" key="5">
    <source>
        <dbReference type="PROSITE" id="PS50009"/>
    </source>
</evidence>
<dbReference type="InterPro" id="IPR008266">
    <property type="entry name" value="Tyr_kinase_AS"/>
</dbReference>
<feature type="domain" description="Ras-GEF" evidence="5">
    <location>
        <begin position="1014"/>
        <end position="1267"/>
    </location>
</feature>